<evidence type="ECO:0000256" key="1">
    <source>
        <dbReference type="SAM" id="Phobius"/>
    </source>
</evidence>
<protein>
    <submittedName>
        <fullName evidence="2">Uncharacterized protein</fullName>
    </submittedName>
</protein>
<keyword evidence="1" id="KW-1133">Transmembrane helix</keyword>
<name>A0ABD3T2H0_9LAMI</name>
<feature type="transmembrane region" description="Helical" evidence="1">
    <location>
        <begin position="20"/>
        <end position="41"/>
    </location>
</feature>
<dbReference type="InterPro" id="IPR010742">
    <property type="entry name" value="RCAF1"/>
</dbReference>
<evidence type="ECO:0000313" key="2">
    <source>
        <dbReference type="EMBL" id="KAL3831094.1"/>
    </source>
</evidence>
<keyword evidence="1" id="KW-0812">Transmembrane</keyword>
<dbReference type="AlphaFoldDB" id="A0ABD3T2H0"/>
<accession>A0ABD3T2H0</accession>
<organism evidence="2 3">
    <name type="scientific">Penstemon smallii</name>
    <dbReference type="NCBI Taxonomy" id="265156"/>
    <lineage>
        <taxon>Eukaryota</taxon>
        <taxon>Viridiplantae</taxon>
        <taxon>Streptophyta</taxon>
        <taxon>Embryophyta</taxon>
        <taxon>Tracheophyta</taxon>
        <taxon>Spermatophyta</taxon>
        <taxon>Magnoliopsida</taxon>
        <taxon>eudicotyledons</taxon>
        <taxon>Gunneridae</taxon>
        <taxon>Pentapetalae</taxon>
        <taxon>asterids</taxon>
        <taxon>lamiids</taxon>
        <taxon>Lamiales</taxon>
        <taxon>Plantaginaceae</taxon>
        <taxon>Cheloneae</taxon>
        <taxon>Penstemon</taxon>
    </lineage>
</organism>
<gene>
    <name evidence="2" type="ORF">ACJIZ3_019896</name>
</gene>
<dbReference type="Proteomes" id="UP001634393">
    <property type="component" value="Unassembled WGS sequence"/>
</dbReference>
<dbReference type="EMBL" id="JBJXBP010000005">
    <property type="protein sequence ID" value="KAL3831094.1"/>
    <property type="molecule type" value="Genomic_DNA"/>
</dbReference>
<dbReference type="PANTHER" id="PTHR12906:SF0">
    <property type="entry name" value="GEL COMPLEX SUBUNIT OPTI"/>
    <property type="match status" value="1"/>
</dbReference>
<feature type="transmembrane region" description="Helical" evidence="1">
    <location>
        <begin position="53"/>
        <end position="71"/>
    </location>
</feature>
<keyword evidence="3" id="KW-1185">Reference proteome</keyword>
<reference evidence="2 3" key="1">
    <citation type="submission" date="2024-12" db="EMBL/GenBank/DDBJ databases">
        <title>The unique morphological basis and parallel evolutionary history of personate flowers in Penstemon.</title>
        <authorList>
            <person name="Depatie T.H."/>
            <person name="Wessinger C.A."/>
        </authorList>
    </citation>
    <scope>NUCLEOTIDE SEQUENCE [LARGE SCALE GENOMIC DNA]</scope>
    <source>
        <strain evidence="2">WTNN_2</strain>
        <tissue evidence="2">Leaf</tissue>
    </source>
</reference>
<comment type="caution">
    <text evidence="2">The sequence shown here is derived from an EMBL/GenBank/DDBJ whole genome shotgun (WGS) entry which is preliminary data.</text>
</comment>
<evidence type="ECO:0000313" key="3">
    <source>
        <dbReference type="Proteomes" id="UP001634393"/>
    </source>
</evidence>
<keyword evidence="1" id="KW-0472">Membrane</keyword>
<dbReference type="PANTHER" id="PTHR12906">
    <property type="entry name" value="PROTEIN C20ORF24 RAB5-INTERACTING PROTEIN"/>
    <property type="match status" value="1"/>
</dbReference>
<sequence length="107" mass="12322">MSLSRPICHHSTNVFMVHHLPPKMFVVLSTGIIYAYYALVLKVDEEDFGGHEALLQEGLFASISLFLVFFTRYRFTWCYNLLCAEANIDVNVLICIDNKNLSSIRIY</sequence>
<proteinExistence type="predicted"/>